<comment type="caution">
    <text evidence="1">The sequence shown here is derived from an EMBL/GenBank/DDBJ whole genome shotgun (WGS) entry which is preliminary data.</text>
</comment>
<protein>
    <submittedName>
        <fullName evidence="1">Uncharacterized protein</fullName>
    </submittedName>
</protein>
<evidence type="ECO:0000313" key="1">
    <source>
        <dbReference type="EMBL" id="OAQ69719.1"/>
    </source>
</evidence>
<sequence length="187" mass="21499">MDTWGDCPLCMHHGAYPLKSRYYRQSQLHEGPWGYQFQAQGGGHFAHHDHFHDHHHEILHGHGGGIFPVRPRSLGYLPVETPFLVHVKDHPANARGTGRGYYYDVSLTRDLSATDIISFLTTNPTRFKVMFKNPQGDFEELTPDMDTRELVQHMTKFDIMLREHVHTAPVFAITPEHALSYPRALHP</sequence>
<dbReference type="RefSeq" id="XP_018146256.1">
    <property type="nucleotide sequence ID" value="XM_018291022.1"/>
</dbReference>
<keyword evidence="2" id="KW-1185">Reference proteome</keyword>
<dbReference type="KEGG" id="pchm:VFPPC_13245"/>
<proteinExistence type="predicted"/>
<name>A0A179FXL8_METCM</name>
<gene>
    <name evidence="1" type="ORF">VFPPC_13245</name>
</gene>
<dbReference type="AlphaFoldDB" id="A0A179FXL8"/>
<dbReference type="EMBL" id="LSBJ02000002">
    <property type="protein sequence ID" value="OAQ69719.1"/>
    <property type="molecule type" value="Genomic_DNA"/>
</dbReference>
<accession>A0A179FXL8</accession>
<organism evidence="1 2">
    <name type="scientific">Pochonia chlamydosporia 170</name>
    <dbReference type="NCBI Taxonomy" id="1380566"/>
    <lineage>
        <taxon>Eukaryota</taxon>
        <taxon>Fungi</taxon>
        <taxon>Dikarya</taxon>
        <taxon>Ascomycota</taxon>
        <taxon>Pezizomycotina</taxon>
        <taxon>Sordariomycetes</taxon>
        <taxon>Hypocreomycetidae</taxon>
        <taxon>Hypocreales</taxon>
        <taxon>Clavicipitaceae</taxon>
        <taxon>Pochonia</taxon>
    </lineage>
</organism>
<evidence type="ECO:0000313" key="2">
    <source>
        <dbReference type="Proteomes" id="UP000078397"/>
    </source>
</evidence>
<dbReference type="GeneID" id="28855016"/>
<dbReference type="Proteomes" id="UP000078397">
    <property type="component" value="Unassembled WGS sequence"/>
</dbReference>
<reference evidence="1 2" key="1">
    <citation type="journal article" date="2016" name="PLoS Pathog.">
        <title>Biosynthesis of antibiotic leucinostatins in bio-control fungus Purpureocillium lilacinum and their inhibition on phytophthora revealed by genome mining.</title>
        <authorList>
            <person name="Wang G."/>
            <person name="Liu Z."/>
            <person name="Lin R."/>
            <person name="Li E."/>
            <person name="Mao Z."/>
            <person name="Ling J."/>
            <person name="Yang Y."/>
            <person name="Yin W.B."/>
            <person name="Xie B."/>
        </authorList>
    </citation>
    <scope>NUCLEOTIDE SEQUENCE [LARGE SCALE GENOMIC DNA]</scope>
    <source>
        <strain evidence="1">170</strain>
    </source>
</reference>